<evidence type="ECO:0000313" key="3">
    <source>
        <dbReference type="Proteomes" id="UP000886653"/>
    </source>
</evidence>
<protein>
    <submittedName>
        <fullName evidence="2">Uncharacterized protein</fullName>
    </submittedName>
</protein>
<dbReference type="AlphaFoldDB" id="A0A9P6N4U2"/>
<feature type="non-terminal residue" evidence="2">
    <location>
        <position position="1"/>
    </location>
</feature>
<accession>A0A9P6N4U2</accession>
<evidence type="ECO:0000313" key="2">
    <source>
        <dbReference type="EMBL" id="KAG0139019.1"/>
    </source>
</evidence>
<organism evidence="2 3">
    <name type="scientific">Cronartium quercuum f. sp. fusiforme G11</name>
    <dbReference type="NCBI Taxonomy" id="708437"/>
    <lineage>
        <taxon>Eukaryota</taxon>
        <taxon>Fungi</taxon>
        <taxon>Dikarya</taxon>
        <taxon>Basidiomycota</taxon>
        <taxon>Pucciniomycotina</taxon>
        <taxon>Pucciniomycetes</taxon>
        <taxon>Pucciniales</taxon>
        <taxon>Coleosporiaceae</taxon>
        <taxon>Cronartium</taxon>
    </lineage>
</organism>
<feature type="region of interest" description="Disordered" evidence="1">
    <location>
        <begin position="334"/>
        <end position="367"/>
    </location>
</feature>
<keyword evidence="3" id="KW-1185">Reference proteome</keyword>
<gene>
    <name evidence="2" type="ORF">CROQUDRAFT_667015</name>
</gene>
<evidence type="ECO:0000256" key="1">
    <source>
        <dbReference type="SAM" id="MobiDB-lite"/>
    </source>
</evidence>
<dbReference type="Proteomes" id="UP000886653">
    <property type="component" value="Unassembled WGS sequence"/>
</dbReference>
<dbReference type="EMBL" id="MU167930">
    <property type="protein sequence ID" value="KAG0139019.1"/>
    <property type="molecule type" value="Genomic_DNA"/>
</dbReference>
<name>A0A9P6N4U2_9BASI</name>
<comment type="caution">
    <text evidence="2">The sequence shown here is derived from an EMBL/GenBank/DDBJ whole genome shotgun (WGS) entry which is preliminary data.</text>
</comment>
<feature type="region of interest" description="Disordered" evidence="1">
    <location>
        <begin position="219"/>
        <end position="240"/>
    </location>
</feature>
<reference evidence="2" key="1">
    <citation type="submission" date="2013-11" db="EMBL/GenBank/DDBJ databases">
        <title>Genome sequence of the fusiform rust pathogen reveals effectors for host alternation and coevolution with pine.</title>
        <authorList>
            <consortium name="DOE Joint Genome Institute"/>
            <person name="Smith K."/>
            <person name="Pendleton A."/>
            <person name="Kubisiak T."/>
            <person name="Anderson C."/>
            <person name="Salamov A."/>
            <person name="Aerts A."/>
            <person name="Riley R."/>
            <person name="Clum A."/>
            <person name="Lindquist E."/>
            <person name="Ence D."/>
            <person name="Campbell M."/>
            <person name="Kronenberg Z."/>
            <person name="Feau N."/>
            <person name="Dhillon B."/>
            <person name="Hamelin R."/>
            <person name="Burleigh J."/>
            <person name="Smith J."/>
            <person name="Yandell M."/>
            <person name="Nelson C."/>
            <person name="Grigoriev I."/>
            <person name="Davis J."/>
        </authorList>
    </citation>
    <scope>NUCLEOTIDE SEQUENCE</scope>
    <source>
        <strain evidence="2">G11</strain>
    </source>
</reference>
<proteinExistence type="predicted"/>
<feature type="compositionally biased region" description="Basic and acidic residues" evidence="1">
    <location>
        <begin position="227"/>
        <end position="239"/>
    </location>
</feature>
<sequence>LIEGIEDLQQEVIDSNRWSDNIGEAIDNIVLNQAIDDIPLDNWASPIDSIPALPQTSYSESAQTLTPRRFEQDDDNQSIATGYTELSSQAAPPFLTYETFIEPHRLTKLIQQTSPTITIGSNNFAADTFLSDFGENQPFGIDTHSIDTNLLDDLPRNRIYQFRQANDQNLMALNQDQGEGFNRVVPVTQQGTQGNTQDLEQSTSMILDSTSQGVASNKIQQTQQPAKELKKTTQQETHGEAPTMNQQMIVDPIQKALFLNIHRIHFNMFNKAKQETDETEYKRAVNLGRKSRQGLEALGMTKNELDEEVKKWKPENDEPWNPYHWNTYRIAKINRDFLSQPPQQSRKRKASDSTSSKSSRMSKKAKALIKAQELLEGMSDSE</sequence>